<evidence type="ECO:0000256" key="2">
    <source>
        <dbReference type="SAM" id="MobiDB-lite"/>
    </source>
</evidence>
<protein>
    <submittedName>
        <fullName evidence="3">Uncharacterized protein</fullName>
    </submittedName>
</protein>
<proteinExistence type="predicted"/>
<dbReference type="OrthoDB" id="1907556at2759"/>
<evidence type="ECO:0000313" key="3">
    <source>
        <dbReference type="EMBL" id="GAU25596.1"/>
    </source>
</evidence>
<keyword evidence="4" id="KW-1185">Reference proteome</keyword>
<dbReference type="PANTHER" id="PTHR37205">
    <property type="entry name" value="F23A5.30 PROTEIN"/>
    <property type="match status" value="1"/>
</dbReference>
<organism evidence="3 4">
    <name type="scientific">Trifolium subterraneum</name>
    <name type="common">Subterranean clover</name>
    <dbReference type="NCBI Taxonomy" id="3900"/>
    <lineage>
        <taxon>Eukaryota</taxon>
        <taxon>Viridiplantae</taxon>
        <taxon>Streptophyta</taxon>
        <taxon>Embryophyta</taxon>
        <taxon>Tracheophyta</taxon>
        <taxon>Spermatophyta</taxon>
        <taxon>Magnoliopsida</taxon>
        <taxon>eudicotyledons</taxon>
        <taxon>Gunneridae</taxon>
        <taxon>Pentapetalae</taxon>
        <taxon>rosids</taxon>
        <taxon>fabids</taxon>
        <taxon>Fabales</taxon>
        <taxon>Fabaceae</taxon>
        <taxon>Papilionoideae</taxon>
        <taxon>50 kb inversion clade</taxon>
        <taxon>NPAAA clade</taxon>
        <taxon>Hologalegina</taxon>
        <taxon>IRL clade</taxon>
        <taxon>Trifolieae</taxon>
        <taxon>Trifolium</taxon>
    </lineage>
</organism>
<feature type="compositionally biased region" description="Pro residues" evidence="2">
    <location>
        <begin position="27"/>
        <end position="39"/>
    </location>
</feature>
<dbReference type="InterPro" id="IPR038864">
    <property type="entry name" value="HDR1"/>
</dbReference>
<feature type="coiled-coil region" evidence="1">
    <location>
        <begin position="111"/>
        <end position="155"/>
    </location>
</feature>
<reference evidence="4" key="1">
    <citation type="journal article" date="2017" name="Front. Plant Sci.">
        <title>Climate Clever Clovers: New Paradigm to Reduce the Environmental Footprint of Ruminants by Breeding Low Methanogenic Forages Utilizing Haplotype Variation.</title>
        <authorList>
            <person name="Kaur P."/>
            <person name="Appels R."/>
            <person name="Bayer P.E."/>
            <person name="Keeble-Gagnere G."/>
            <person name="Wang J."/>
            <person name="Hirakawa H."/>
            <person name="Shirasawa K."/>
            <person name="Vercoe P."/>
            <person name="Stefanova K."/>
            <person name="Durmic Z."/>
            <person name="Nichols P."/>
            <person name="Revell C."/>
            <person name="Isobe S.N."/>
            <person name="Edwards D."/>
            <person name="Erskine W."/>
        </authorList>
    </citation>
    <scope>NUCLEOTIDE SEQUENCE [LARGE SCALE GENOMIC DNA]</scope>
    <source>
        <strain evidence="4">cv. Daliak</strain>
    </source>
</reference>
<gene>
    <name evidence="3" type="ORF">TSUD_260300</name>
</gene>
<dbReference type="AlphaFoldDB" id="A0A2Z6M1E8"/>
<sequence>MICKKNDNLFTTASGRNLEVSAEDAPKTPPGKPEDPPPNVEMQDSTEASELSERRKALFEPLEPIKNINGRRPSAESLLPPPDFESANYPKGWLIGKKRKLVNVDEDSRCLEHLQVQLVDERSKRARLERENNMLQEQVNMLMNMIQETEQMEDEGQEVGDQGQEEP</sequence>
<evidence type="ECO:0000256" key="1">
    <source>
        <dbReference type="SAM" id="Coils"/>
    </source>
</evidence>
<accession>A0A2Z6M1E8</accession>
<keyword evidence="1" id="KW-0175">Coiled coil</keyword>
<dbReference type="PANTHER" id="PTHR37205:SF1">
    <property type="entry name" value="F23A5.30 PROTEIN"/>
    <property type="match status" value="1"/>
</dbReference>
<feature type="region of interest" description="Disordered" evidence="2">
    <location>
        <begin position="14"/>
        <end position="90"/>
    </location>
</feature>
<dbReference type="GO" id="GO:0009909">
    <property type="term" value="P:regulation of flower development"/>
    <property type="evidence" value="ECO:0007669"/>
    <property type="project" value="InterPro"/>
</dbReference>
<dbReference type="Proteomes" id="UP000242715">
    <property type="component" value="Unassembled WGS sequence"/>
</dbReference>
<dbReference type="EMBL" id="DF973315">
    <property type="protein sequence ID" value="GAU25596.1"/>
    <property type="molecule type" value="Genomic_DNA"/>
</dbReference>
<name>A0A2Z6M1E8_TRISU</name>
<evidence type="ECO:0000313" key="4">
    <source>
        <dbReference type="Proteomes" id="UP000242715"/>
    </source>
</evidence>